<dbReference type="GO" id="GO:0005524">
    <property type="term" value="F:ATP binding"/>
    <property type="evidence" value="ECO:0007669"/>
    <property type="project" value="InterPro"/>
</dbReference>
<dbReference type="InterPro" id="IPR027417">
    <property type="entry name" value="P-loop_NTPase"/>
</dbReference>
<protein>
    <recommendedName>
        <fullName evidence="1">ATPase dynein-related AAA domain-containing protein</fullName>
    </recommendedName>
</protein>
<dbReference type="Gene3D" id="3.40.50.300">
    <property type="entry name" value="P-loop containing nucleotide triphosphate hydrolases"/>
    <property type="match status" value="1"/>
</dbReference>
<dbReference type="InterPro" id="IPR052934">
    <property type="entry name" value="Methyl-DNA_Rec/Restrict_Enz"/>
</dbReference>
<evidence type="ECO:0000313" key="3">
    <source>
        <dbReference type="Proteomes" id="UP000238270"/>
    </source>
</evidence>
<gene>
    <name evidence="2" type="ORF">XaplCFBP3122_02285</name>
</gene>
<comment type="caution">
    <text evidence="2">The sequence shown here is derived from an EMBL/GenBank/DDBJ whole genome shotgun (WGS) entry which is preliminary data.</text>
</comment>
<dbReference type="EMBL" id="MIGV01000002">
    <property type="protein sequence ID" value="PPT78396.1"/>
    <property type="molecule type" value="Genomic_DNA"/>
</dbReference>
<evidence type="ECO:0000313" key="2">
    <source>
        <dbReference type="EMBL" id="PPT78396.1"/>
    </source>
</evidence>
<dbReference type="PANTHER" id="PTHR37291:SF1">
    <property type="entry name" value="TYPE IV METHYL-DIRECTED RESTRICTION ENZYME ECOKMCRB SUBUNIT"/>
    <property type="match status" value="1"/>
</dbReference>
<name>A0A2S6Z944_9XANT</name>
<organism evidence="2 3">
    <name type="scientific">Xanthomonas arboricola pv. populi</name>
    <dbReference type="NCBI Taxonomy" id="487823"/>
    <lineage>
        <taxon>Bacteria</taxon>
        <taxon>Pseudomonadati</taxon>
        <taxon>Pseudomonadota</taxon>
        <taxon>Gammaproteobacteria</taxon>
        <taxon>Lysobacterales</taxon>
        <taxon>Lysobacteraceae</taxon>
        <taxon>Xanthomonas</taxon>
    </lineage>
</organism>
<dbReference type="InterPro" id="IPR011704">
    <property type="entry name" value="ATPase_dyneun-rel_AAA"/>
</dbReference>
<dbReference type="Proteomes" id="UP000238270">
    <property type="component" value="Unassembled WGS sequence"/>
</dbReference>
<evidence type="ECO:0000259" key="1">
    <source>
        <dbReference type="Pfam" id="PF07728"/>
    </source>
</evidence>
<dbReference type="PANTHER" id="PTHR37291">
    <property type="entry name" value="5-METHYLCYTOSINE-SPECIFIC RESTRICTION ENZYME B"/>
    <property type="match status" value="1"/>
</dbReference>
<dbReference type="AlphaFoldDB" id="A0A2S6Z944"/>
<reference evidence="2 3" key="1">
    <citation type="submission" date="2016-08" db="EMBL/GenBank/DDBJ databases">
        <title>Evolution of the type three secretion system and type three effector repertoires in Xanthomonas.</title>
        <authorList>
            <person name="Merda D."/>
            <person name="Briand M."/>
            <person name="Bosis E."/>
            <person name="Rousseau C."/>
            <person name="Portier P."/>
            <person name="Jacques M.-A."/>
            <person name="Fischer-Le Saux M."/>
        </authorList>
    </citation>
    <scope>NUCLEOTIDE SEQUENCE [LARGE SCALE GENOMIC DNA]</scope>
    <source>
        <strain evidence="2 3">CFBP 3122</strain>
    </source>
</reference>
<dbReference type="Pfam" id="PF07728">
    <property type="entry name" value="AAA_5"/>
    <property type="match status" value="1"/>
</dbReference>
<feature type="domain" description="ATPase dynein-related AAA" evidence="1">
    <location>
        <begin position="16"/>
        <end position="95"/>
    </location>
</feature>
<proteinExistence type="predicted"/>
<sequence>MVRRITQLRSQSASTRTPVVIVIDEINRAEPSRVFGELLTLLEINKREGMEEEKKIALPYSKELFSVPQEVSVIGTMNTVDRSLTALDFAMRRRFEFELVSPEPDLVSNNMAGVDVQALLIRLNARIKLLLGSGYEFGHAFFMESRISSVQKSEHWLGLADGELRALAHILRANIFPTLGEYLHDDWVKVRAVAGQAQTPTKLESLFEKTLSDATFLDRLSDDYEIAEVRPGSYASWWDPKSNAWDSDRFKAFIIALAVGL</sequence>
<accession>A0A2S6Z944</accession>
<dbReference type="SUPFAM" id="SSF52540">
    <property type="entry name" value="P-loop containing nucleoside triphosphate hydrolases"/>
    <property type="match status" value="1"/>
</dbReference>
<dbReference type="GO" id="GO:0016887">
    <property type="term" value="F:ATP hydrolysis activity"/>
    <property type="evidence" value="ECO:0007669"/>
    <property type="project" value="InterPro"/>
</dbReference>